<reference evidence="3 4" key="1">
    <citation type="journal article" date="2018" name="Sci. Rep.">
        <title>Comparative analysis of the Pocillopora damicornis genome highlights role of immune system in coral evolution.</title>
        <authorList>
            <person name="Cunning R."/>
            <person name="Bay R.A."/>
            <person name="Gillette P."/>
            <person name="Baker A.C."/>
            <person name="Traylor-Knowles N."/>
        </authorList>
    </citation>
    <scope>NUCLEOTIDE SEQUENCE [LARGE SCALE GENOMIC DNA]</scope>
    <source>
        <strain evidence="3">RSMAS</strain>
        <tissue evidence="3">Whole animal</tissue>
    </source>
</reference>
<dbReference type="PANTHER" id="PTHR24023:SF1082">
    <property type="entry name" value="COLLAGEN TRIPLE HELIX REPEAT"/>
    <property type="match status" value="1"/>
</dbReference>
<organism evidence="3 4">
    <name type="scientific">Pocillopora damicornis</name>
    <name type="common">Cauliflower coral</name>
    <name type="synonym">Millepora damicornis</name>
    <dbReference type="NCBI Taxonomy" id="46731"/>
    <lineage>
        <taxon>Eukaryota</taxon>
        <taxon>Metazoa</taxon>
        <taxon>Cnidaria</taxon>
        <taxon>Anthozoa</taxon>
        <taxon>Hexacorallia</taxon>
        <taxon>Scleractinia</taxon>
        <taxon>Astrocoeniina</taxon>
        <taxon>Pocilloporidae</taxon>
        <taxon>Pocillopora</taxon>
    </lineage>
</organism>
<dbReference type="EMBL" id="RCHS01001129">
    <property type="protein sequence ID" value="RMX55073.1"/>
    <property type="molecule type" value="Genomic_DNA"/>
</dbReference>
<evidence type="ECO:0000313" key="4">
    <source>
        <dbReference type="Proteomes" id="UP000275408"/>
    </source>
</evidence>
<protein>
    <submittedName>
        <fullName evidence="3">Uncharacterized protein</fullName>
    </submittedName>
</protein>
<feature type="coiled-coil region" evidence="1">
    <location>
        <begin position="82"/>
        <end position="130"/>
    </location>
</feature>
<accession>A0A3M6UN03</accession>
<feature type="region of interest" description="Disordered" evidence="2">
    <location>
        <begin position="432"/>
        <end position="461"/>
    </location>
</feature>
<gene>
    <name evidence="3" type="ORF">pdam_00023218</name>
</gene>
<dbReference type="GO" id="GO:0031012">
    <property type="term" value="C:extracellular matrix"/>
    <property type="evidence" value="ECO:0007669"/>
    <property type="project" value="TreeGrafter"/>
</dbReference>
<dbReference type="AlphaFoldDB" id="A0A3M6UN03"/>
<proteinExistence type="predicted"/>
<comment type="caution">
    <text evidence="3">The sequence shown here is derived from an EMBL/GenBank/DDBJ whole genome shotgun (WGS) entry which is preliminary data.</text>
</comment>
<dbReference type="InterPro" id="IPR050149">
    <property type="entry name" value="Collagen_superfamily"/>
</dbReference>
<name>A0A3M6UN03_POCDA</name>
<dbReference type="Pfam" id="PF01391">
    <property type="entry name" value="Collagen"/>
    <property type="match status" value="1"/>
</dbReference>
<sequence length="558" mass="60881">MSDVAKLNEPESSEDVGTKAIDLHEINQMTTQQQQSTEDLDRENNDDSVHSFLPNIYKPPINDTASSGSLSTGTQKDILTRITALERNVTKLQQGLENKTNELRVVHSSLRDLDEKLFNLTMKMRDAEQRLQNNIENSSRTLSDKVDSVNDDLNKTRNHLITSNHDVRNELGALNTTLILKITTVFQVLKTDLNTTKTYLEGADIELQKSLTAQNSTLTTRTDNLDSATNQLSSILATTQSNLDRLNDTQIKSTQEFQGHLLSMEARLNSTDEDLKSSTGNLQNKIEELNTSFAGQVNSLSQSITAVHSQSNETKESFNNFKMHTENSVTLMNDGLSNLEKTVNSTKDKLTSRIESTDLRLNSTTERLDQEDVSIISLVNDINTTLSLKVENVSKLQGPVGPRGFNGSQGLVGPAGPQGVNGTQGPQGVIGPQGFNGSQGLPGSDGLQGATGPPGPPGAGDFSQCEFMTSTDIGSQTAFRGNTLPAATKVILTEPTDKRIVGVTCSTDFAQLYILEAEIAPSTNKQVYRCECYGNQGNVGTIKSIQCFMHYWLCPLTT</sequence>
<dbReference type="OrthoDB" id="5990461at2759"/>
<dbReference type="InterPro" id="IPR008160">
    <property type="entry name" value="Collagen"/>
</dbReference>
<dbReference type="PANTHER" id="PTHR24023">
    <property type="entry name" value="COLLAGEN ALPHA"/>
    <property type="match status" value="1"/>
</dbReference>
<keyword evidence="1" id="KW-0175">Coiled coil</keyword>
<dbReference type="GO" id="GO:0030020">
    <property type="term" value="F:extracellular matrix structural constituent conferring tensile strength"/>
    <property type="evidence" value="ECO:0007669"/>
    <property type="project" value="TreeGrafter"/>
</dbReference>
<dbReference type="GO" id="GO:0030198">
    <property type="term" value="P:extracellular matrix organization"/>
    <property type="evidence" value="ECO:0007669"/>
    <property type="project" value="TreeGrafter"/>
</dbReference>
<evidence type="ECO:0000313" key="3">
    <source>
        <dbReference type="EMBL" id="RMX55073.1"/>
    </source>
</evidence>
<evidence type="ECO:0000256" key="1">
    <source>
        <dbReference type="SAM" id="Coils"/>
    </source>
</evidence>
<keyword evidence="4" id="KW-1185">Reference proteome</keyword>
<dbReference type="Proteomes" id="UP000275408">
    <property type="component" value="Unassembled WGS sequence"/>
</dbReference>
<dbReference type="GO" id="GO:0005615">
    <property type="term" value="C:extracellular space"/>
    <property type="evidence" value="ECO:0007669"/>
    <property type="project" value="TreeGrafter"/>
</dbReference>
<evidence type="ECO:0000256" key="2">
    <source>
        <dbReference type="SAM" id="MobiDB-lite"/>
    </source>
</evidence>